<reference evidence="1 2" key="1">
    <citation type="journal article" date="2019" name="Genome Biol. Evol.">
        <title>Insights into the evolution of the New World diploid cottons (Gossypium, subgenus Houzingenia) based on genome sequencing.</title>
        <authorList>
            <person name="Grover C.E."/>
            <person name="Arick M.A. 2nd"/>
            <person name="Thrash A."/>
            <person name="Conover J.L."/>
            <person name="Sanders W.S."/>
            <person name="Peterson D.G."/>
            <person name="Frelichowski J.E."/>
            <person name="Scheffler J.A."/>
            <person name="Scheffler B.E."/>
            <person name="Wendel J.F."/>
        </authorList>
    </citation>
    <scope>NUCLEOTIDE SEQUENCE [LARGE SCALE GENOMIC DNA]</scope>
    <source>
        <strain evidence="1">0</strain>
        <tissue evidence="1">Leaf</tissue>
    </source>
</reference>
<name>A0A7J9HYR2_9ROSI</name>
<evidence type="ECO:0000313" key="2">
    <source>
        <dbReference type="Proteomes" id="UP000593560"/>
    </source>
</evidence>
<organism evidence="1 2">
    <name type="scientific">Gossypium harknessii</name>
    <dbReference type="NCBI Taxonomy" id="34285"/>
    <lineage>
        <taxon>Eukaryota</taxon>
        <taxon>Viridiplantae</taxon>
        <taxon>Streptophyta</taxon>
        <taxon>Embryophyta</taxon>
        <taxon>Tracheophyta</taxon>
        <taxon>Spermatophyta</taxon>
        <taxon>Magnoliopsida</taxon>
        <taxon>eudicotyledons</taxon>
        <taxon>Gunneridae</taxon>
        <taxon>Pentapetalae</taxon>
        <taxon>rosids</taxon>
        <taxon>malvids</taxon>
        <taxon>Malvales</taxon>
        <taxon>Malvaceae</taxon>
        <taxon>Malvoideae</taxon>
        <taxon>Gossypium</taxon>
    </lineage>
</organism>
<dbReference type="Proteomes" id="UP000593560">
    <property type="component" value="Unassembled WGS sequence"/>
</dbReference>
<dbReference type="OrthoDB" id="991857at2759"/>
<sequence>MGFHSHHSYSTLTMMICLIYSISKWISTYSEYLPNIGIPPIPASLLGR</sequence>
<dbReference type="EMBL" id="JABFAD010000012">
    <property type="protein sequence ID" value="MBA0814991.1"/>
    <property type="molecule type" value="Genomic_DNA"/>
</dbReference>
<gene>
    <name evidence="1" type="ORF">Gohar_020771</name>
</gene>
<proteinExistence type="predicted"/>
<evidence type="ECO:0000313" key="1">
    <source>
        <dbReference type="EMBL" id="MBA0814991.1"/>
    </source>
</evidence>
<comment type="caution">
    <text evidence="1">The sequence shown here is derived from an EMBL/GenBank/DDBJ whole genome shotgun (WGS) entry which is preliminary data.</text>
</comment>
<protein>
    <submittedName>
        <fullName evidence="1">Uncharacterized protein</fullName>
    </submittedName>
</protein>
<accession>A0A7J9HYR2</accession>
<dbReference type="AlphaFoldDB" id="A0A7J9HYR2"/>
<keyword evidence="2" id="KW-1185">Reference proteome</keyword>